<dbReference type="CDD" id="cd12797">
    <property type="entry name" value="M23_peptidase"/>
    <property type="match status" value="1"/>
</dbReference>
<gene>
    <name evidence="5" type="ORF">GON03_17450</name>
</gene>
<keyword evidence="6" id="KW-1185">Reference proteome</keyword>
<evidence type="ECO:0000313" key="5">
    <source>
        <dbReference type="EMBL" id="MVQ50976.1"/>
    </source>
</evidence>
<keyword evidence="1" id="KW-0175">Coiled coil</keyword>
<feature type="compositionally biased region" description="Basic residues" evidence="2">
    <location>
        <begin position="30"/>
        <end position="43"/>
    </location>
</feature>
<dbReference type="Gene3D" id="1.20.120.330">
    <property type="entry name" value="Nucleotidyltransferases domain 2"/>
    <property type="match status" value="1"/>
</dbReference>
<feature type="signal peptide" evidence="3">
    <location>
        <begin position="1"/>
        <end position="22"/>
    </location>
</feature>
<dbReference type="SUPFAM" id="SSF51261">
    <property type="entry name" value="Duplicated hybrid motif"/>
    <property type="match status" value="1"/>
</dbReference>
<dbReference type="InterPro" id="IPR011055">
    <property type="entry name" value="Dup_hybrid_motif"/>
</dbReference>
<comment type="caution">
    <text evidence="5">The sequence shown here is derived from an EMBL/GenBank/DDBJ whole genome shotgun (WGS) entry which is preliminary data.</text>
</comment>
<dbReference type="Pfam" id="PF01551">
    <property type="entry name" value="Peptidase_M23"/>
    <property type="match status" value="1"/>
</dbReference>
<evidence type="ECO:0000256" key="2">
    <source>
        <dbReference type="SAM" id="MobiDB-lite"/>
    </source>
</evidence>
<dbReference type="GO" id="GO:0004222">
    <property type="term" value="F:metalloendopeptidase activity"/>
    <property type="evidence" value="ECO:0007669"/>
    <property type="project" value="TreeGrafter"/>
</dbReference>
<accession>A0A6L6XWZ6</accession>
<evidence type="ECO:0000313" key="6">
    <source>
        <dbReference type="Proteomes" id="UP000473525"/>
    </source>
</evidence>
<dbReference type="AlphaFoldDB" id="A0A6L6XWZ6"/>
<feature type="chain" id="PRO_5027117306" evidence="3">
    <location>
        <begin position="23"/>
        <end position="409"/>
    </location>
</feature>
<dbReference type="EMBL" id="WSEK01000004">
    <property type="protein sequence ID" value="MVQ50976.1"/>
    <property type="molecule type" value="Genomic_DNA"/>
</dbReference>
<keyword evidence="3" id="KW-0732">Signal</keyword>
<evidence type="ECO:0000259" key="4">
    <source>
        <dbReference type="Pfam" id="PF01551"/>
    </source>
</evidence>
<sequence length="409" mass="45050">MVAATAACTLALGTVGVPLAFANDGSKLRDRQKHTHQQVRHAQHSLDESSGQLRRARARLTAARDQLRAARADFERANTKLAAARVRDDEMQVRLDAAEQRLTTAQQELAAGRAALVAQRDQLTDTITDIYEQGDPELLAFSALLRSETTADLTRQAEARNAIVGREARAYDDLDAAEEQLAEREAEVEDARDGVEVEREAAAAHLVEMETLRQEKRAAKQSVRTLVVSRSDARRDARKAHARDRRELRKLKKREAHIKQLILAQARHSHGGYRGSTNGLMIRPVPGSVTSSYGYREHPIYHYWGMHDGTDFGVSCGEGMRAVASGTVISKYYSSVYGNRLYISLGTINGANVTAVYNHATSYRVGVGEHVDQGEVVGYVGSTGWSTGCHLHFTILVNGNAVDPMNWLP</sequence>
<dbReference type="PANTHER" id="PTHR21666:SF270">
    <property type="entry name" value="MUREIN HYDROLASE ACTIVATOR ENVC"/>
    <property type="match status" value="1"/>
</dbReference>
<feature type="domain" description="M23ase beta-sheet core" evidence="4">
    <location>
        <begin position="306"/>
        <end position="404"/>
    </location>
</feature>
<organism evidence="5 6">
    <name type="scientific">Nocardioides agri</name>
    <dbReference type="NCBI Taxonomy" id="2682843"/>
    <lineage>
        <taxon>Bacteria</taxon>
        <taxon>Bacillati</taxon>
        <taxon>Actinomycetota</taxon>
        <taxon>Actinomycetes</taxon>
        <taxon>Propionibacteriales</taxon>
        <taxon>Nocardioidaceae</taxon>
        <taxon>Nocardioides</taxon>
    </lineage>
</organism>
<feature type="region of interest" description="Disordered" evidence="2">
    <location>
        <begin position="28"/>
        <end position="55"/>
    </location>
</feature>
<name>A0A6L6XWZ6_9ACTN</name>
<dbReference type="InterPro" id="IPR016047">
    <property type="entry name" value="M23ase_b-sheet_dom"/>
</dbReference>
<dbReference type="Gene3D" id="2.70.70.10">
    <property type="entry name" value="Glucose Permease (Domain IIA)"/>
    <property type="match status" value="1"/>
</dbReference>
<protein>
    <submittedName>
        <fullName evidence="5">Peptidoglycan DD-metalloendopeptidase family protein</fullName>
    </submittedName>
</protein>
<reference evidence="5 6" key="1">
    <citation type="submission" date="2019-12" db="EMBL/GenBank/DDBJ databases">
        <authorList>
            <person name="Huq M.A."/>
        </authorList>
    </citation>
    <scope>NUCLEOTIDE SEQUENCE [LARGE SCALE GENOMIC DNA]</scope>
    <source>
        <strain evidence="5 6">MAH-18</strain>
    </source>
</reference>
<dbReference type="Proteomes" id="UP000473525">
    <property type="component" value="Unassembled WGS sequence"/>
</dbReference>
<feature type="coiled-coil region" evidence="1">
    <location>
        <begin position="167"/>
        <end position="194"/>
    </location>
</feature>
<evidence type="ECO:0000256" key="1">
    <source>
        <dbReference type="SAM" id="Coils"/>
    </source>
</evidence>
<proteinExistence type="predicted"/>
<dbReference type="PANTHER" id="PTHR21666">
    <property type="entry name" value="PEPTIDASE-RELATED"/>
    <property type="match status" value="1"/>
</dbReference>
<dbReference type="InterPro" id="IPR050570">
    <property type="entry name" value="Cell_wall_metabolism_enzyme"/>
</dbReference>
<evidence type="ECO:0000256" key="3">
    <source>
        <dbReference type="SAM" id="SignalP"/>
    </source>
</evidence>